<protein>
    <submittedName>
        <fullName evidence="6">LuxR family two component transcriptional regulator</fullName>
    </submittedName>
</protein>
<dbReference type="SUPFAM" id="SSF52172">
    <property type="entry name" value="CheY-like"/>
    <property type="match status" value="1"/>
</dbReference>
<feature type="domain" description="HTH luxR-type" evidence="4">
    <location>
        <begin position="148"/>
        <end position="213"/>
    </location>
</feature>
<dbReference type="GO" id="GO:0003677">
    <property type="term" value="F:DNA binding"/>
    <property type="evidence" value="ECO:0007669"/>
    <property type="project" value="UniProtKB-KW"/>
</dbReference>
<dbReference type="PANTHER" id="PTHR45566">
    <property type="entry name" value="HTH-TYPE TRANSCRIPTIONAL REGULATOR YHJB-RELATED"/>
    <property type="match status" value="1"/>
</dbReference>
<feature type="domain" description="Response regulatory" evidence="5">
    <location>
        <begin position="2"/>
        <end position="119"/>
    </location>
</feature>
<name>A0A318H0G4_9BURK</name>
<comment type="caution">
    <text evidence="3">Lacks conserved residue(s) required for the propagation of feature annotation.</text>
</comment>
<keyword evidence="2" id="KW-0238">DNA-binding</keyword>
<organism evidence="6 7">
    <name type="scientific">Sphaerotilus hippei</name>
    <dbReference type="NCBI Taxonomy" id="744406"/>
    <lineage>
        <taxon>Bacteria</taxon>
        <taxon>Pseudomonadati</taxon>
        <taxon>Pseudomonadota</taxon>
        <taxon>Betaproteobacteria</taxon>
        <taxon>Burkholderiales</taxon>
        <taxon>Sphaerotilaceae</taxon>
        <taxon>Sphaerotilus</taxon>
    </lineage>
</organism>
<dbReference type="InterPro" id="IPR001789">
    <property type="entry name" value="Sig_transdc_resp-reg_receiver"/>
</dbReference>
<dbReference type="InterPro" id="IPR000792">
    <property type="entry name" value="Tscrpt_reg_LuxR_C"/>
</dbReference>
<dbReference type="RefSeq" id="WP_110400561.1">
    <property type="nucleotide sequence ID" value="NZ_QJJS01000007.1"/>
</dbReference>
<dbReference type="CDD" id="cd17535">
    <property type="entry name" value="REC_NarL-like"/>
    <property type="match status" value="1"/>
</dbReference>
<keyword evidence="7" id="KW-1185">Reference proteome</keyword>
<dbReference type="SMART" id="SM00421">
    <property type="entry name" value="HTH_LUXR"/>
    <property type="match status" value="1"/>
</dbReference>
<evidence type="ECO:0000256" key="3">
    <source>
        <dbReference type="PROSITE-ProRule" id="PRU00169"/>
    </source>
</evidence>
<dbReference type="PROSITE" id="PS50110">
    <property type="entry name" value="RESPONSE_REGULATORY"/>
    <property type="match status" value="1"/>
</dbReference>
<dbReference type="PROSITE" id="PS50043">
    <property type="entry name" value="HTH_LUXR_2"/>
    <property type="match status" value="1"/>
</dbReference>
<comment type="caution">
    <text evidence="6">The sequence shown here is derived from an EMBL/GenBank/DDBJ whole genome shotgun (WGS) entry which is preliminary data.</text>
</comment>
<evidence type="ECO:0000256" key="2">
    <source>
        <dbReference type="ARBA" id="ARBA00023125"/>
    </source>
</evidence>
<dbReference type="Pfam" id="PF00196">
    <property type="entry name" value="GerE"/>
    <property type="match status" value="1"/>
</dbReference>
<dbReference type="InterPro" id="IPR016032">
    <property type="entry name" value="Sig_transdc_resp-reg_C-effctor"/>
</dbReference>
<dbReference type="InterPro" id="IPR011006">
    <property type="entry name" value="CheY-like_superfamily"/>
</dbReference>
<dbReference type="SMART" id="SM00448">
    <property type="entry name" value="REC"/>
    <property type="match status" value="1"/>
</dbReference>
<proteinExistence type="predicted"/>
<reference evidence="6 7" key="1">
    <citation type="submission" date="2018-05" db="EMBL/GenBank/DDBJ databases">
        <title>Genomic Encyclopedia of Type Strains, Phase IV (KMG-IV): sequencing the most valuable type-strain genomes for metagenomic binning, comparative biology and taxonomic classification.</title>
        <authorList>
            <person name="Goeker M."/>
        </authorList>
    </citation>
    <scope>NUCLEOTIDE SEQUENCE [LARGE SCALE GENOMIC DNA]</scope>
    <source>
        <strain evidence="6 7">DSM 566</strain>
    </source>
</reference>
<dbReference type="Proteomes" id="UP000247811">
    <property type="component" value="Unassembled WGS sequence"/>
</dbReference>
<keyword evidence="1" id="KW-0597">Phosphoprotein</keyword>
<dbReference type="OrthoDB" id="3374006at2"/>
<dbReference type="SUPFAM" id="SSF46894">
    <property type="entry name" value="C-terminal effector domain of the bipartite response regulators"/>
    <property type="match status" value="1"/>
</dbReference>
<evidence type="ECO:0000259" key="5">
    <source>
        <dbReference type="PROSITE" id="PS50110"/>
    </source>
</evidence>
<gene>
    <name evidence="6" type="ORF">C7444_10744</name>
</gene>
<dbReference type="Pfam" id="PF00072">
    <property type="entry name" value="Response_reg"/>
    <property type="match status" value="1"/>
</dbReference>
<dbReference type="PANTHER" id="PTHR45566:SF1">
    <property type="entry name" value="HTH-TYPE TRANSCRIPTIONAL REGULATOR YHJB-RELATED"/>
    <property type="match status" value="1"/>
</dbReference>
<sequence>MKTLLVDDHELFRCGLSMLLGERFPEAVLREAVDLEAAQACLQAEPDIELVLLGWNPQDGGEVEAVGQLKALLPQRFIVVVSGDQRPGTIVSCIHEGAAGFICKTSSPEVVTHALQVVLGGGLYLPSPADPVRGPDDDDEADHAVARRVIADLDLSPRQVDVLRLLAQGSTNKVIGRELDLAESTVKTHVLGLFRKLQVTTRTEAVLAAAKLGLRFGRDEAA</sequence>
<dbReference type="Gene3D" id="1.10.10.10">
    <property type="entry name" value="Winged helix-like DNA-binding domain superfamily/Winged helix DNA-binding domain"/>
    <property type="match status" value="1"/>
</dbReference>
<dbReference type="AlphaFoldDB" id="A0A318H0G4"/>
<evidence type="ECO:0000259" key="4">
    <source>
        <dbReference type="PROSITE" id="PS50043"/>
    </source>
</evidence>
<dbReference type="InterPro" id="IPR036388">
    <property type="entry name" value="WH-like_DNA-bd_sf"/>
</dbReference>
<dbReference type="InterPro" id="IPR051015">
    <property type="entry name" value="EvgA-like"/>
</dbReference>
<dbReference type="GO" id="GO:0000160">
    <property type="term" value="P:phosphorelay signal transduction system"/>
    <property type="evidence" value="ECO:0007669"/>
    <property type="project" value="InterPro"/>
</dbReference>
<dbReference type="Gene3D" id="3.40.50.2300">
    <property type="match status" value="1"/>
</dbReference>
<dbReference type="GO" id="GO:0006355">
    <property type="term" value="P:regulation of DNA-templated transcription"/>
    <property type="evidence" value="ECO:0007669"/>
    <property type="project" value="InterPro"/>
</dbReference>
<evidence type="ECO:0000313" key="7">
    <source>
        <dbReference type="Proteomes" id="UP000247811"/>
    </source>
</evidence>
<accession>A0A318H0G4</accession>
<dbReference type="PRINTS" id="PR00038">
    <property type="entry name" value="HTHLUXR"/>
</dbReference>
<evidence type="ECO:0000256" key="1">
    <source>
        <dbReference type="ARBA" id="ARBA00022553"/>
    </source>
</evidence>
<dbReference type="InterPro" id="IPR058245">
    <property type="entry name" value="NreC/VraR/RcsB-like_REC"/>
</dbReference>
<evidence type="ECO:0000313" key="6">
    <source>
        <dbReference type="EMBL" id="PXW96138.1"/>
    </source>
</evidence>
<dbReference type="CDD" id="cd06170">
    <property type="entry name" value="LuxR_C_like"/>
    <property type="match status" value="1"/>
</dbReference>
<dbReference type="EMBL" id="QJJS01000007">
    <property type="protein sequence ID" value="PXW96138.1"/>
    <property type="molecule type" value="Genomic_DNA"/>
</dbReference>